<dbReference type="Gramene" id="TKW15893">
    <property type="protein sequence ID" value="TKW15893"/>
    <property type="gene ID" value="SEVIR_5G263300v2"/>
</dbReference>
<dbReference type="AlphaFoldDB" id="A0A4U6UNE2"/>
<organism evidence="2 3">
    <name type="scientific">Setaria viridis</name>
    <name type="common">Green bristlegrass</name>
    <name type="synonym">Setaria italica subsp. viridis</name>
    <dbReference type="NCBI Taxonomy" id="4556"/>
    <lineage>
        <taxon>Eukaryota</taxon>
        <taxon>Viridiplantae</taxon>
        <taxon>Streptophyta</taxon>
        <taxon>Embryophyta</taxon>
        <taxon>Tracheophyta</taxon>
        <taxon>Spermatophyta</taxon>
        <taxon>Magnoliopsida</taxon>
        <taxon>Liliopsida</taxon>
        <taxon>Poales</taxon>
        <taxon>Poaceae</taxon>
        <taxon>PACMAD clade</taxon>
        <taxon>Panicoideae</taxon>
        <taxon>Panicodae</taxon>
        <taxon>Paniceae</taxon>
        <taxon>Cenchrinae</taxon>
        <taxon>Setaria</taxon>
    </lineage>
</organism>
<name>A0A4U6UNE2_SETVI</name>
<proteinExistence type="predicted"/>
<keyword evidence="3" id="KW-1185">Reference proteome</keyword>
<sequence length="125" mass="13632">MATLNGVWSLYLQLQREHHLPHQIIPRLQQIDRSKLGLDVDRKCWSCSLARDTSRSFAEIARVGACLLGGGRTSRSLLAGGHVCRNLLAGESGRPAGREAAIDGRSPLASGSRQVEGRWVQNSNC</sequence>
<evidence type="ECO:0000256" key="1">
    <source>
        <dbReference type="SAM" id="MobiDB-lite"/>
    </source>
</evidence>
<feature type="region of interest" description="Disordered" evidence="1">
    <location>
        <begin position="94"/>
        <end position="116"/>
    </location>
</feature>
<reference evidence="2" key="1">
    <citation type="submission" date="2019-03" db="EMBL/GenBank/DDBJ databases">
        <title>WGS assembly of Setaria viridis.</title>
        <authorList>
            <person name="Huang P."/>
            <person name="Jenkins J."/>
            <person name="Grimwood J."/>
            <person name="Barry K."/>
            <person name="Healey A."/>
            <person name="Mamidi S."/>
            <person name="Sreedasyam A."/>
            <person name="Shu S."/>
            <person name="Feldman M."/>
            <person name="Wu J."/>
            <person name="Yu Y."/>
            <person name="Chen C."/>
            <person name="Johnson J."/>
            <person name="Rokhsar D."/>
            <person name="Baxter I."/>
            <person name="Schmutz J."/>
            <person name="Brutnell T."/>
            <person name="Kellogg E."/>
        </authorList>
    </citation>
    <scope>NUCLEOTIDE SEQUENCE [LARGE SCALE GENOMIC DNA]</scope>
</reference>
<dbReference type="EMBL" id="CM016556">
    <property type="protein sequence ID" value="TKW15893.1"/>
    <property type="molecule type" value="Genomic_DNA"/>
</dbReference>
<accession>A0A4U6UNE2</accession>
<dbReference type="Proteomes" id="UP000298652">
    <property type="component" value="Chromosome 5"/>
</dbReference>
<gene>
    <name evidence="2" type="ORF">SEVIR_5G263300v2</name>
</gene>
<protein>
    <submittedName>
        <fullName evidence="2">Uncharacterized protein</fullName>
    </submittedName>
</protein>
<evidence type="ECO:0000313" key="2">
    <source>
        <dbReference type="EMBL" id="TKW15893.1"/>
    </source>
</evidence>
<evidence type="ECO:0000313" key="3">
    <source>
        <dbReference type="Proteomes" id="UP000298652"/>
    </source>
</evidence>